<accession>A0A816AIM9</accession>
<evidence type="ECO:0000313" key="2">
    <source>
        <dbReference type="EMBL" id="CAF1596297.1"/>
    </source>
</evidence>
<dbReference type="AlphaFoldDB" id="A0A816AIM9"/>
<organism evidence="2 3">
    <name type="scientific">Adineta ricciae</name>
    <name type="common">Rotifer</name>
    <dbReference type="NCBI Taxonomy" id="249248"/>
    <lineage>
        <taxon>Eukaryota</taxon>
        <taxon>Metazoa</taxon>
        <taxon>Spiralia</taxon>
        <taxon>Gnathifera</taxon>
        <taxon>Rotifera</taxon>
        <taxon>Eurotatoria</taxon>
        <taxon>Bdelloidea</taxon>
        <taxon>Adinetida</taxon>
        <taxon>Adinetidae</taxon>
        <taxon>Adineta</taxon>
    </lineage>
</organism>
<protein>
    <submittedName>
        <fullName evidence="2">Uncharacterized protein</fullName>
    </submittedName>
</protein>
<keyword evidence="3" id="KW-1185">Reference proteome</keyword>
<dbReference type="EMBL" id="CAJNOR010006478">
    <property type="protein sequence ID" value="CAF1596297.1"/>
    <property type="molecule type" value="Genomic_DNA"/>
</dbReference>
<sequence>MIGDNLASNKYNHGYPGNQATINAFYPMNNQQFNRYPCFTSDQHMHNLVQNITPLRQQTVTSDAGQSLTNPTAHPSCDDKLAE</sequence>
<feature type="compositionally biased region" description="Polar residues" evidence="1">
    <location>
        <begin position="60"/>
        <end position="73"/>
    </location>
</feature>
<evidence type="ECO:0000256" key="1">
    <source>
        <dbReference type="SAM" id="MobiDB-lite"/>
    </source>
</evidence>
<reference evidence="2" key="1">
    <citation type="submission" date="2021-02" db="EMBL/GenBank/DDBJ databases">
        <authorList>
            <person name="Nowell W R."/>
        </authorList>
    </citation>
    <scope>NUCLEOTIDE SEQUENCE</scope>
</reference>
<name>A0A816AIM9_ADIRI</name>
<comment type="caution">
    <text evidence="2">The sequence shown here is derived from an EMBL/GenBank/DDBJ whole genome shotgun (WGS) entry which is preliminary data.</text>
</comment>
<feature type="region of interest" description="Disordered" evidence="1">
    <location>
        <begin position="60"/>
        <end position="83"/>
    </location>
</feature>
<evidence type="ECO:0000313" key="3">
    <source>
        <dbReference type="Proteomes" id="UP000663828"/>
    </source>
</evidence>
<gene>
    <name evidence="2" type="ORF">XAT740_LOCUS47144</name>
</gene>
<dbReference type="Proteomes" id="UP000663828">
    <property type="component" value="Unassembled WGS sequence"/>
</dbReference>
<proteinExistence type="predicted"/>